<dbReference type="PANTHER" id="PTHR32468">
    <property type="entry name" value="CATION/H + ANTIPORTER"/>
    <property type="match status" value="1"/>
</dbReference>
<evidence type="ECO:0000256" key="2">
    <source>
        <dbReference type="ARBA" id="ARBA00022448"/>
    </source>
</evidence>
<name>A0A2I0JJS5_PUNGR</name>
<evidence type="ECO:0000313" key="14">
    <source>
        <dbReference type="EMBL" id="PKI56525.1"/>
    </source>
</evidence>
<dbReference type="EMBL" id="PGOL01001595">
    <property type="protein sequence ID" value="PKI56525.1"/>
    <property type="molecule type" value="Genomic_DNA"/>
</dbReference>
<feature type="transmembrane region" description="Helical" evidence="10">
    <location>
        <begin position="395"/>
        <end position="415"/>
    </location>
</feature>
<gene>
    <name evidence="14" type="ORF">CRG98_023051</name>
</gene>
<protein>
    <submittedName>
        <fullName evidence="14">Uncharacterized protein</fullName>
    </submittedName>
</protein>
<dbReference type="InterPro" id="IPR057291">
    <property type="entry name" value="CHX17_2nd"/>
</dbReference>
<keyword evidence="8 10" id="KW-0472">Membrane</keyword>
<feature type="transmembrane region" description="Helical" evidence="10">
    <location>
        <begin position="237"/>
        <end position="259"/>
    </location>
</feature>
<evidence type="ECO:0000313" key="15">
    <source>
        <dbReference type="Proteomes" id="UP000233551"/>
    </source>
</evidence>
<dbReference type="GO" id="GO:0006885">
    <property type="term" value="P:regulation of pH"/>
    <property type="evidence" value="ECO:0007669"/>
    <property type="project" value="TreeGrafter"/>
</dbReference>
<keyword evidence="4 10" id="KW-0812">Transmembrane</keyword>
<evidence type="ECO:0000256" key="10">
    <source>
        <dbReference type="SAM" id="Phobius"/>
    </source>
</evidence>
<feature type="transmembrane region" description="Helical" evidence="10">
    <location>
        <begin position="77"/>
        <end position="98"/>
    </location>
</feature>
<comment type="subcellular location">
    <subcellularLocation>
        <location evidence="1">Membrane</location>
        <topology evidence="1">Multi-pass membrane protein</topology>
    </subcellularLocation>
</comment>
<keyword evidence="6 10" id="KW-1133">Transmembrane helix</keyword>
<dbReference type="PANTHER" id="PTHR32468:SF74">
    <property type="entry name" value="CATION_H(+) ANTIPORTER 21-RELATED"/>
    <property type="match status" value="1"/>
</dbReference>
<comment type="similarity">
    <text evidence="9">Belongs to the monovalent cation:proton antiporter 2 (CPA2) transporter (TC 2.A.37) family. CHX (TC 2.A.37.4) subfamily.</text>
</comment>
<dbReference type="Proteomes" id="UP000233551">
    <property type="component" value="Unassembled WGS sequence"/>
</dbReference>
<evidence type="ECO:0000259" key="11">
    <source>
        <dbReference type="Pfam" id="PF00999"/>
    </source>
</evidence>
<keyword evidence="7" id="KW-0406">Ion transport</keyword>
<dbReference type="Pfam" id="PF23259">
    <property type="entry name" value="CHX17_C"/>
    <property type="match status" value="1"/>
</dbReference>
<keyword evidence="15" id="KW-1185">Reference proteome</keyword>
<feature type="domain" description="Cation/H(+) antiporter central" evidence="12">
    <location>
        <begin position="472"/>
        <end position="602"/>
    </location>
</feature>
<dbReference type="Gene3D" id="1.20.1530.20">
    <property type="match status" value="1"/>
</dbReference>
<dbReference type="InterPro" id="IPR006153">
    <property type="entry name" value="Cation/H_exchanger_TM"/>
</dbReference>
<evidence type="ECO:0000256" key="8">
    <source>
        <dbReference type="ARBA" id="ARBA00023136"/>
    </source>
</evidence>
<dbReference type="InterPro" id="IPR050794">
    <property type="entry name" value="CPA2_transporter"/>
</dbReference>
<dbReference type="InterPro" id="IPR057290">
    <property type="entry name" value="CHX17_C"/>
</dbReference>
<reference evidence="14 15" key="1">
    <citation type="submission" date="2017-11" db="EMBL/GenBank/DDBJ databases">
        <title>De-novo sequencing of pomegranate (Punica granatum L.) genome.</title>
        <authorList>
            <person name="Akparov Z."/>
            <person name="Amiraslanov A."/>
            <person name="Hajiyeva S."/>
            <person name="Abbasov M."/>
            <person name="Kaur K."/>
            <person name="Hamwieh A."/>
            <person name="Solovyev V."/>
            <person name="Salamov A."/>
            <person name="Braich B."/>
            <person name="Kosarev P."/>
            <person name="Mahmoud A."/>
            <person name="Hajiyev E."/>
            <person name="Babayeva S."/>
            <person name="Izzatullayeva V."/>
            <person name="Mammadov A."/>
            <person name="Mammadov A."/>
            <person name="Sharifova S."/>
            <person name="Ojaghi J."/>
            <person name="Eynullazada K."/>
            <person name="Bayramov B."/>
            <person name="Abdulazimova A."/>
            <person name="Shahmuradov I."/>
        </authorList>
    </citation>
    <scope>NUCLEOTIDE SEQUENCE [LARGE SCALE GENOMIC DNA]</scope>
    <source>
        <strain evidence="15">cv. AG2017</strain>
        <tissue evidence="14">Leaf</tissue>
    </source>
</reference>
<feature type="transmembrane region" description="Helical" evidence="10">
    <location>
        <begin position="44"/>
        <end position="65"/>
    </location>
</feature>
<feature type="transmembrane region" description="Helical" evidence="10">
    <location>
        <begin position="279"/>
        <end position="305"/>
    </location>
</feature>
<dbReference type="GO" id="GO:0012505">
    <property type="term" value="C:endomembrane system"/>
    <property type="evidence" value="ECO:0007669"/>
    <property type="project" value="TreeGrafter"/>
</dbReference>
<keyword evidence="2" id="KW-0813">Transport</keyword>
<feature type="transmembrane region" description="Helical" evidence="10">
    <location>
        <begin position="110"/>
        <end position="128"/>
    </location>
</feature>
<evidence type="ECO:0000256" key="5">
    <source>
        <dbReference type="ARBA" id="ARBA00022958"/>
    </source>
</evidence>
<feature type="transmembrane region" description="Helical" evidence="10">
    <location>
        <begin position="177"/>
        <end position="199"/>
    </location>
</feature>
<dbReference type="Pfam" id="PF00999">
    <property type="entry name" value="Na_H_Exchanger"/>
    <property type="match status" value="1"/>
</dbReference>
<feature type="transmembrane region" description="Helical" evidence="10">
    <location>
        <begin position="211"/>
        <end position="231"/>
    </location>
</feature>
<dbReference type="GO" id="GO:0016020">
    <property type="term" value="C:membrane"/>
    <property type="evidence" value="ECO:0007669"/>
    <property type="project" value="UniProtKB-SubCell"/>
</dbReference>
<keyword evidence="5" id="KW-0630">Potassium</keyword>
<accession>A0A2I0JJS5</accession>
<dbReference type="Pfam" id="PF23256">
    <property type="entry name" value="CHX17_2nd"/>
    <property type="match status" value="1"/>
</dbReference>
<organism evidence="14 15">
    <name type="scientific">Punica granatum</name>
    <name type="common">Pomegranate</name>
    <dbReference type="NCBI Taxonomy" id="22663"/>
    <lineage>
        <taxon>Eukaryota</taxon>
        <taxon>Viridiplantae</taxon>
        <taxon>Streptophyta</taxon>
        <taxon>Embryophyta</taxon>
        <taxon>Tracheophyta</taxon>
        <taxon>Spermatophyta</taxon>
        <taxon>Magnoliopsida</taxon>
        <taxon>eudicotyledons</taxon>
        <taxon>Gunneridae</taxon>
        <taxon>Pentapetalae</taxon>
        <taxon>rosids</taxon>
        <taxon>malvids</taxon>
        <taxon>Myrtales</taxon>
        <taxon>Lythraceae</taxon>
        <taxon>Punica</taxon>
    </lineage>
</organism>
<evidence type="ECO:0000256" key="9">
    <source>
        <dbReference type="ARBA" id="ARBA00038341"/>
    </source>
</evidence>
<dbReference type="GO" id="GO:0015297">
    <property type="term" value="F:antiporter activity"/>
    <property type="evidence" value="ECO:0007669"/>
    <property type="project" value="InterPro"/>
</dbReference>
<evidence type="ECO:0000256" key="3">
    <source>
        <dbReference type="ARBA" id="ARBA00022538"/>
    </source>
</evidence>
<evidence type="ECO:0000259" key="13">
    <source>
        <dbReference type="Pfam" id="PF23259"/>
    </source>
</evidence>
<keyword evidence="3" id="KW-0633">Potassium transport</keyword>
<comment type="caution">
    <text evidence="14">The sequence shown here is derived from an EMBL/GenBank/DDBJ whole genome shotgun (WGS) entry which is preliminary data.</text>
</comment>
<evidence type="ECO:0000256" key="1">
    <source>
        <dbReference type="ARBA" id="ARBA00004141"/>
    </source>
</evidence>
<feature type="domain" description="Cation/H(+) antiporter C-terminal" evidence="13">
    <location>
        <begin position="612"/>
        <end position="774"/>
    </location>
</feature>
<dbReference type="GO" id="GO:0006813">
    <property type="term" value="P:potassium ion transport"/>
    <property type="evidence" value="ECO:0007669"/>
    <property type="project" value="UniProtKB-KW"/>
</dbReference>
<dbReference type="AlphaFoldDB" id="A0A2I0JJS5"/>
<evidence type="ECO:0000256" key="4">
    <source>
        <dbReference type="ARBA" id="ARBA00022692"/>
    </source>
</evidence>
<evidence type="ECO:0000256" key="6">
    <source>
        <dbReference type="ARBA" id="ARBA00022989"/>
    </source>
</evidence>
<dbReference type="GO" id="GO:1902600">
    <property type="term" value="P:proton transmembrane transport"/>
    <property type="evidence" value="ECO:0007669"/>
    <property type="project" value="InterPro"/>
</dbReference>
<feature type="transmembrane region" description="Helical" evidence="10">
    <location>
        <begin position="140"/>
        <end position="161"/>
    </location>
</feature>
<evidence type="ECO:0000259" key="12">
    <source>
        <dbReference type="Pfam" id="PF23256"/>
    </source>
</evidence>
<proteinExistence type="inferred from homology"/>
<feature type="transmembrane region" description="Helical" evidence="10">
    <location>
        <begin position="356"/>
        <end position="375"/>
    </location>
</feature>
<sequence length="790" mass="87152">MVLGDERLGYKIIMGENRVDLKVCFAENVFNASNWTPDPIATTIPTLFTETLIQLAISGILFLLLKPLNQPRLVAEILAGILIGPSLLGLFPFFVGAIFPVISSTMLENITAFGITYYVFLVGLEMNLTPMLKIGKKTTMIAMMGMILPLAMGFGSYFLIIPPLKPGEAVLPKLRSAFVWATALSATNLPELTGILANLKLMRTIVGRTAVAYSFVTDIVTWFFLVILISISSKGHVLRMCITTLILILFSAFLARRMLSWLIAKTLKGQDYNETHVQYILFGVLISAFITDALGLGSIVGAFMFGFSLPSGQLATLVTERIGKVMTWVMVPLYCLVNGIKSNVPTMVPEGRSVKHVILFMAMAWAAKIVSLFLVSLNANMRRPRELVDIEASTVMVVTILVMMMSVPPIINYVYRPQGLMVRHKIRTIQSAGLESTFRILTCLHSKHEVQGITSLLRMSNPTALSKISAIGVHLVELTHNSSAAMLIMHDSCRTKGNHQRSTEAKSNLVISAMEEFGRENNGFISVECVTAVSRYATMHVDVCSIAEDKRATFIILPFHELGNGKDESEKFNIPSIRNMNLQVLSNAPCTVGLLVDCGLGKLNNSMNFIIMFFIGGPDDREALAYAWRMVWGPNVHLTVMRLLPGARAVDPTPLDDPDESEGILSLLEDNERQKELDNEFICTFKHKMADNKSVSYSEEVVNSGDETMATLRDVMEKNDYNLCIVGKGNKRITAVESGLLDLIEYQELGPIGDAMVTSKFSKNASVLVIQHYIAIPLQKLTARGGSRVM</sequence>
<feature type="domain" description="Cation/H+ exchanger transmembrane" evidence="11">
    <location>
        <begin position="58"/>
        <end position="377"/>
    </location>
</feature>
<evidence type="ECO:0000256" key="7">
    <source>
        <dbReference type="ARBA" id="ARBA00023065"/>
    </source>
</evidence>
<dbReference type="InterPro" id="IPR038770">
    <property type="entry name" value="Na+/solute_symporter_sf"/>
</dbReference>